<dbReference type="SUPFAM" id="SSF53218">
    <property type="entry name" value="Molybdenum cofactor biosynthesis proteins"/>
    <property type="match status" value="1"/>
</dbReference>
<dbReference type="InterPro" id="IPR008136">
    <property type="entry name" value="CinA_C"/>
</dbReference>
<dbReference type="Gene3D" id="3.30.70.2860">
    <property type="match status" value="1"/>
</dbReference>
<proteinExistence type="inferred from homology"/>
<dbReference type="Gene3D" id="3.40.980.10">
    <property type="entry name" value="MoaB/Mog-like domain"/>
    <property type="match status" value="1"/>
</dbReference>
<dbReference type="HAMAP" id="MF_00226_B">
    <property type="entry name" value="CinA_B"/>
    <property type="match status" value="1"/>
</dbReference>
<dbReference type="PANTHER" id="PTHR13939:SF0">
    <property type="entry name" value="NMN AMIDOHYDROLASE-LIKE PROTEIN YFAY"/>
    <property type="match status" value="1"/>
</dbReference>
<evidence type="ECO:0000313" key="4">
    <source>
        <dbReference type="Proteomes" id="UP001208656"/>
    </source>
</evidence>
<dbReference type="NCBIfam" id="TIGR00199">
    <property type="entry name" value="PncC_domain"/>
    <property type="match status" value="1"/>
</dbReference>
<dbReference type="SUPFAM" id="SSF142433">
    <property type="entry name" value="CinA-like"/>
    <property type="match status" value="1"/>
</dbReference>
<comment type="similarity">
    <text evidence="1">Belongs to the CinA family.</text>
</comment>
<gene>
    <name evidence="1" type="primary">cinA</name>
    <name evidence="3" type="ORF">OEV82_00955</name>
</gene>
<evidence type="ECO:0000256" key="1">
    <source>
        <dbReference type="HAMAP-Rule" id="MF_00226"/>
    </source>
</evidence>
<evidence type="ECO:0000259" key="2">
    <source>
        <dbReference type="SMART" id="SM00852"/>
    </source>
</evidence>
<dbReference type="RefSeq" id="WP_263060721.1">
    <property type="nucleotide sequence ID" value="NZ_JAOUSE010000002.1"/>
</dbReference>
<protein>
    <recommendedName>
        <fullName evidence="1">Putative competence-damage inducible protein</fullName>
    </recommendedName>
</protein>
<evidence type="ECO:0000313" key="3">
    <source>
        <dbReference type="EMBL" id="MCU9593021.1"/>
    </source>
</evidence>
<dbReference type="PIRSF" id="PIRSF006728">
    <property type="entry name" value="CinA"/>
    <property type="match status" value="1"/>
</dbReference>
<name>A0ABT2WC29_9BACI</name>
<dbReference type="InterPro" id="IPR036425">
    <property type="entry name" value="MoaB/Mog-like_dom_sf"/>
</dbReference>
<sequence>MKNAEIIAVGSEILLGQITNTNAKFISEHLAKLGINVYFHTVVGDNPKRLLNAVKVAESRADMIIFTGGLGPTKDDLTKETLANHLGVKLKYDDQALRSIENFFQKRNRVMTENNKKQALIFSGAHCLPNDNGMAPGMFFIKNNRTYILLPGPPSEMEPMFTTYAIPEILKRIEKVEQIESRVLRFYGIGESQLEVELEDLIDAQTNPTLAPLAVDGEVTVRMTAKHVSDDERKLLLDQMEEQILARVGQYLYGYGETTLLNEMGKLLKENNATIAVAESLTGGLFQEEVTSIAGCSKWFKGGIVSYAKEVKINSLGVKKETVDKYGVVSEQCAREMAENIRKLMDSNIGISFTGVAGPGPLEGKEPGTVYIGLSFKEKPTKSYYMNFFGNREVVRVRSVKHGAWLVYNELREIGKM</sequence>
<dbReference type="Pfam" id="PF00994">
    <property type="entry name" value="MoCF_biosynth"/>
    <property type="match status" value="1"/>
</dbReference>
<dbReference type="InterPro" id="IPR008135">
    <property type="entry name" value="Competence-induced_CinA"/>
</dbReference>
<keyword evidence="4" id="KW-1185">Reference proteome</keyword>
<dbReference type="Pfam" id="PF02464">
    <property type="entry name" value="CinA"/>
    <property type="match status" value="1"/>
</dbReference>
<dbReference type="InterPro" id="IPR041424">
    <property type="entry name" value="CinA_KH"/>
</dbReference>
<reference evidence="3 4" key="1">
    <citation type="submission" date="2022-10" db="EMBL/GenBank/DDBJ databases">
        <title>Description of Fervidibacillus gen. nov. in the family Fervidibacillaceae fam. nov. with two species, Fervidibacillus albus sp. nov., and Fervidibacillus halotolerans sp. nov., isolated from tidal flat sediments.</title>
        <authorList>
            <person name="Kwon K.K."/>
            <person name="Yang S.-H."/>
        </authorList>
    </citation>
    <scope>NUCLEOTIDE SEQUENCE [LARGE SCALE GENOMIC DNA]</scope>
    <source>
        <strain evidence="3 4">DSM 23332</strain>
    </source>
</reference>
<feature type="domain" description="MoaB/Mog" evidence="2">
    <location>
        <begin position="5"/>
        <end position="172"/>
    </location>
</feature>
<dbReference type="CDD" id="cd00885">
    <property type="entry name" value="cinA"/>
    <property type="match status" value="1"/>
</dbReference>
<dbReference type="EMBL" id="JAOUSE010000002">
    <property type="protein sequence ID" value="MCU9593021.1"/>
    <property type="molecule type" value="Genomic_DNA"/>
</dbReference>
<organism evidence="3 4">
    <name type="scientific">Pallidibacillus thermolactis</name>
    <dbReference type="NCBI Taxonomy" id="251051"/>
    <lineage>
        <taxon>Bacteria</taxon>
        <taxon>Bacillati</taxon>
        <taxon>Bacillota</taxon>
        <taxon>Bacilli</taxon>
        <taxon>Bacillales</taxon>
        <taxon>Bacillaceae</taxon>
        <taxon>Pallidibacillus</taxon>
    </lineage>
</organism>
<comment type="caution">
    <text evidence="3">The sequence shown here is derived from an EMBL/GenBank/DDBJ whole genome shotgun (WGS) entry which is preliminary data.</text>
</comment>
<dbReference type="NCBIfam" id="NF001813">
    <property type="entry name" value="PRK00549.1"/>
    <property type="match status" value="1"/>
</dbReference>
<dbReference type="NCBIfam" id="TIGR00177">
    <property type="entry name" value="molyb_syn"/>
    <property type="match status" value="1"/>
</dbReference>
<accession>A0ABT2WC29</accession>
<dbReference type="Gene3D" id="3.90.950.20">
    <property type="entry name" value="CinA-like"/>
    <property type="match status" value="1"/>
</dbReference>
<dbReference type="SMART" id="SM00852">
    <property type="entry name" value="MoCF_biosynth"/>
    <property type="match status" value="1"/>
</dbReference>
<dbReference type="InterPro" id="IPR001453">
    <property type="entry name" value="MoaB/Mog_dom"/>
</dbReference>
<dbReference type="PANTHER" id="PTHR13939">
    <property type="entry name" value="NICOTINAMIDE-NUCLEOTIDE AMIDOHYDROLASE PNCC"/>
    <property type="match status" value="1"/>
</dbReference>
<dbReference type="InterPro" id="IPR050101">
    <property type="entry name" value="CinA"/>
</dbReference>
<dbReference type="NCBIfam" id="TIGR00200">
    <property type="entry name" value="cinA_nterm"/>
    <property type="match status" value="1"/>
</dbReference>
<dbReference type="Pfam" id="PF18146">
    <property type="entry name" value="CinA_KH"/>
    <property type="match status" value="1"/>
</dbReference>
<dbReference type="InterPro" id="IPR036653">
    <property type="entry name" value="CinA-like_C"/>
</dbReference>
<dbReference type="Proteomes" id="UP001208656">
    <property type="component" value="Unassembled WGS sequence"/>
</dbReference>